<sequence length="846" mass="90488">MTGTRTGGTGGGGGSSQNVLVTLYVATAGLQGNALGSDEEEITLLVYVLIDELQNKVLGRQQYIVRPMVMEESCTPGTGSENPAIAGSSGIISEAALAHAPALTERSLREYGVSLQQAIEKFEAWWSTVPGVTSGAKPRFVVDGQAPMRQCLHPEACNKDIELPEHYNYFYDLRKDFVECYSSHGELSTLGVQEMLQYFGLPPDTDNDFHVKEIQDMVNVVQRMIKDGHIFKNPEVINIVLEPGICSKDEEVDNDCVVRARGLPWQSSDQDIAKFFRGLNVAKGGVALCLSPMGRRNGEALVRFINKEHRDMALKRHKHHMGIRYIEVYKASGEDFVGVAGGTSGEAHAFLSRGAQVIVRMRGLPYDCVAKQVLEFFQSGQNPCQVLDGEDGVLFVKKPDGRATGDAFVLFAKEEDAVKALSKHRNCIGSRYIELFRSTTAEVQQVLNRATDPKQVILPPPPIAQLPPLLPQHIITSGTRKDCVRLRGLPYEALVEHILEFMGEHSKNIVYQGVHMVYNAQGQPSGEAFIQMDSEASAYACASQRHHRYMVYGKKQRYIEVFQCSGDDMNLVLTGAVTSPSTKALLSPGTLTSQSSATLTHPSAPAPVSVPVPTAQAPPPPPPLWDIHALVQAQAQAVQAQAQVAQAQAHAAQAQAIRNQDLWLMALASNPSPTSTTHTHTSAVAAAAAAAATSKSLALPGSNPVAQAQIPTAYAVAPPGSAAAAIAAAAALHTPPTTPAAAAAAAAAAATPFLFFNVPHHPRFPILRAPAPHGLLAPIIPTAPTLNPAAIMGLKRTWDAAFPTDATGGNVTTKRTAWHTPAAAFHAAAPTAAPGLPYPAQFYPQI</sequence>
<evidence type="ECO:0000256" key="3">
    <source>
        <dbReference type="ARBA" id="ARBA00022737"/>
    </source>
</evidence>
<dbReference type="PANTHER" id="PTHR13976">
    <property type="entry name" value="HETEROGENEOUS NUCLEAR RIBONUCLEOPROTEIN-RELATED"/>
    <property type="match status" value="1"/>
</dbReference>
<keyword evidence="10" id="KW-1185">Reference proteome</keyword>
<proteinExistence type="inferred from homology"/>
<reference evidence="9 10" key="1">
    <citation type="submission" date="2023-03" db="EMBL/GenBank/DDBJ databases">
        <title>High recombination rates correlate with genetic variation in Cardiocondyla obscurior ants.</title>
        <authorList>
            <person name="Errbii M."/>
        </authorList>
    </citation>
    <scope>NUCLEOTIDE SEQUENCE [LARGE SCALE GENOMIC DNA]</scope>
    <source>
        <strain evidence="9">Alpha-2009</strain>
        <tissue evidence="9">Whole body</tissue>
    </source>
</reference>
<protein>
    <recommendedName>
        <fullName evidence="8">RRM domain-containing protein</fullName>
    </recommendedName>
</protein>
<evidence type="ECO:0000256" key="5">
    <source>
        <dbReference type="ARBA" id="ARBA00023187"/>
    </source>
</evidence>
<organism evidence="9 10">
    <name type="scientific">Cardiocondyla obscurior</name>
    <dbReference type="NCBI Taxonomy" id="286306"/>
    <lineage>
        <taxon>Eukaryota</taxon>
        <taxon>Metazoa</taxon>
        <taxon>Ecdysozoa</taxon>
        <taxon>Arthropoda</taxon>
        <taxon>Hexapoda</taxon>
        <taxon>Insecta</taxon>
        <taxon>Pterygota</taxon>
        <taxon>Neoptera</taxon>
        <taxon>Endopterygota</taxon>
        <taxon>Hymenoptera</taxon>
        <taxon>Apocrita</taxon>
        <taxon>Aculeata</taxon>
        <taxon>Formicoidea</taxon>
        <taxon>Formicidae</taxon>
        <taxon>Myrmicinae</taxon>
        <taxon>Cardiocondyla</taxon>
    </lineage>
</organism>
<dbReference type="GO" id="GO:0006397">
    <property type="term" value="P:mRNA processing"/>
    <property type="evidence" value="ECO:0007669"/>
    <property type="project" value="UniProtKB-KW"/>
</dbReference>
<evidence type="ECO:0000256" key="7">
    <source>
        <dbReference type="SAM" id="MobiDB-lite"/>
    </source>
</evidence>
<dbReference type="InterPro" id="IPR036397">
    <property type="entry name" value="RNaseH_sf"/>
</dbReference>
<evidence type="ECO:0000256" key="4">
    <source>
        <dbReference type="ARBA" id="ARBA00022884"/>
    </source>
</evidence>
<comment type="caution">
    <text evidence="9">The sequence shown here is derived from an EMBL/GenBank/DDBJ whole genome shotgun (WGS) entry which is preliminary data.</text>
</comment>
<accession>A0AAW2GHH8</accession>
<dbReference type="FunFam" id="3.30.70.330:FF:000041">
    <property type="entry name" value="Epithelial splicing regulatory protein 1"/>
    <property type="match status" value="1"/>
</dbReference>
<dbReference type="Gene3D" id="3.30.70.330">
    <property type="match status" value="3"/>
</dbReference>
<dbReference type="InterPro" id="IPR012677">
    <property type="entry name" value="Nucleotide-bd_a/b_plait_sf"/>
</dbReference>
<dbReference type="EMBL" id="JADYXP020000004">
    <property type="protein sequence ID" value="KAL0125536.1"/>
    <property type="molecule type" value="Genomic_DNA"/>
</dbReference>
<feature type="compositionally biased region" description="Pro residues" evidence="7">
    <location>
        <begin position="604"/>
        <end position="619"/>
    </location>
</feature>
<feature type="compositionally biased region" description="Polar residues" evidence="7">
    <location>
        <begin position="584"/>
        <end position="601"/>
    </location>
</feature>
<feature type="domain" description="RRM" evidence="8">
    <location>
        <begin position="358"/>
        <end position="436"/>
    </location>
</feature>
<dbReference type="SMART" id="SM00360">
    <property type="entry name" value="RRM"/>
    <property type="match status" value="3"/>
</dbReference>
<evidence type="ECO:0000256" key="2">
    <source>
        <dbReference type="ARBA" id="ARBA00022664"/>
    </source>
</evidence>
<feature type="region of interest" description="Disordered" evidence="7">
    <location>
        <begin position="584"/>
        <end position="619"/>
    </location>
</feature>
<dbReference type="InterPro" id="IPR000504">
    <property type="entry name" value="RRM_dom"/>
</dbReference>
<feature type="domain" description="RRM" evidence="8">
    <location>
        <begin position="257"/>
        <end position="329"/>
    </location>
</feature>
<dbReference type="InterPro" id="IPR050666">
    <property type="entry name" value="ESRP"/>
</dbReference>
<evidence type="ECO:0000313" key="10">
    <source>
        <dbReference type="Proteomes" id="UP001430953"/>
    </source>
</evidence>
<dbReference type="CDD" id="cd12741">
    <property type="entry name" value="RRM2_Fusilli"/>
    <property type="match status" value="1"/>
</dbReference>
<evidence type="ECO:0000313" key="9">
    <source>
        <dbReference type="EMBL" id="KAL0125536.1"/>
    </source>
</evidence>
<evidence type="ECO:0000259" key="8">
    <source>
        <dbReference type="SMART" id="SM00360"/>
    </source>
</evidence>
<dbReference type="InterPro" id="IPR035979">
    <property type="entry name" value="RBD_domain_sf"/>
</dbReference>
<keyword evidence="3" id="KW-0677">Repeat</keyword>
<dbReference type="GO" id="GO:0003723">
    <property type="term" value="F:RNA binding"/>
    <property type="evidence" value="ECO:0007669"/>
    <property type="project" value="UniProtKB-KW"/>
</dbReference>
<gene>
    <name evidence="9" type="ORF">PUN28_004564</name>
</gene>
<dbReference type="SUPFAM" id="SSF54928">
    <property type="entry name" value="RNA-binding domain, RBD"/>
    <property type="match status" value="3"/>
</dbReference>
<keyword evidence="2" id="KW-0507">mRNA processing</keyword>
<name>A0AAW2GHH8_9HYME</name>
<evidence type="ECO:0000256" key="6">
    <source>
        <dbReference type="SAM" id="Coils"/>
    </source>
</evidence>
<dbReference type="AlphaFoldDB" id="A0AAW2GHH8"/>
<dbReference type="CDD" id="cd12743">
    <property type="entry name" value="RRM3_Fusilli"/>
    <property type="match status" value="1"/>
</dbReference>
<keyword evidence="5" id="KW-0508">mRNA splicing</keyword>
<dbReference type="Gene3D" id="3.30.420.10">
    <property type="entry name" value="Ribonuclease H-like superfamily/Ribonuclease H"/>
    <property type="match status" value="1"/>
</dbReference>
<comment type="similarity">
    <text evidence="1">Belongs to the ESRP family.</text>
</comment>
<feature type="coiled-coil region" evidence="6">
    <location>
        <begin position="630"/>
        <end position="657"/>
    </location>
</feature>
<evidence type="ECO:0000256" key="1">
    <source>
        <dbReference type="ARBA" id="ARBA00008866"/>
    </source>
</evidence>
<feature type="domain" description="RRM" evidence="8">
    <location>
        <begin position="483"/>
        <end position="562"/>
    </location>
</feature>
<dbReference type="InterPro" id="IPR034980">
    <property type="entry name" value="Fusilli_RRM2"/>
</dbReference>
<keyword evidence="4" id="KW-0694">RNA-binding</keyword>
<dbReference type="Proteomes" id="UP001430953">
    <property type="component" value="Unassembled WGS sequence"/>
</dbReference>
<keyword evidence="6" id="KW-0175">Coiled coil</keyword>
<dbReference type="GO" id="GO:0008380">
    <property type="term" value="P:RNA splicing"/>
    <property type="evidence" value="ECO:0007669"/>
    <property type="project" value="UniProtKB-KW"/>
</dbReference>